<name>A0A9P4TPV5_9PLEO</name>
<dbReference type="OrthoDB" id="2444812at2759"/>
<organism evidence="3 4">
    <name type="scientific">Lojkania enalia</name>
    <dbReference type="NCBI Taxonomy" id="147567"/>
    <lineage>
        <taxon>Eukaryota</taxon>
        <taxon>Fungi</taxon>
        <taxon>Dikarya</taxon>
        <taxon>Ascomycota</taxon>
        <taxon>Pezizomycotina</taxon>
        <taxon>Dothideomycetes</taxon>
        <taxon>Pleosporomycetidae</taxon>
        <taxon>Pleosporales</taxon>
        <taxon>Pleosporales incertae sedis</taxon>
        <taxon>Lojkania</taxon>
    </lineage>
</organism>
<feature type="compositionally biased region" description="Polar residues" evidence="1">
    <location>
        <begin position="176"/>
        <end position="189"/>
    </location>
</feature>
<feature type="compositionally biased region" description="Low complexity" evidence="1">
    <location>
        <begin position="26"/>
        <end position="44"/>
    </location>
</feature>
<gene>
    <name evidence="3" type="ORF">CC78DRAFT_564622</name>
</gene>
<dbReference type="SUPFAM" id="SSF51045">
    <property type="entry name" value="WW domain"/>
    <property type="match status" value="1"/>
</dbReference>
<feature type="domain" description="WW" evidence="2">
    <location>
        <begin position="77"/>
        <end position="111"/>
    </location>
</feature>
<evidence type="ECO:0000259" key="2">
    <source>
        <dbReference type="PROSITE" id="PS50020"/>
    </source>
</evidence>
<proteinExistence type="predicted"/>
<comment type="caution">
    <text evidence="3">The sequence shown here is derived from an EMBL/GenBank/DDBJ whole genome shotgun (WGS) entry which is preliminary data.</text>
</comment>
<dbReference type="AlphaFoldDB" id="A0A9P4TPV5"/>
<reference evidence="4" key="1">
    <citation type="journal article" date="2020" name="Stud. Mycol.">
        <title>101 Dothideomycetes genomes: A test case for predicting lifestyles and emergence of pathogens.</title>
        <authorList>
            <person name="Haridas S."/>
            <person name="Albert R."/>
            <person name="Binder M."/>
            <person name="Bloem J."/>
            <person name="LaButti K."/>
            <person name="Salamov A."/>
            <person name="Andreopoulos B."/>
            <person name="Baker S."/>
            <person name="Barry K."/>
            <person name="Bills G."/>
            <person name="Bluhm B."/>
            <person name="Cannon C."/>
            <person name="Castanera R."/>
            <person name="Culley D."/>
            <person name="Daum C."/>
            <person name="Ezra D."/>
            <person name="Gonzalez J."/>
            <person name="Henrissat B."/>
            <person name="Kuo A."/>
            <person name="Liang C."/>
            <person name="Lipzen A."/>
            <person name="Lutzoni F."/>
            <person name="Magnuson J."/>
            <person name="Mondo S."/>
            <person name="Nolan M."/>
            <person name="Ohm R."/>
            <person name="Pangilinan J."/>
            <person name="Park H.-J."/>
            <person name="Ramirez L."/>
            <person name="Alfaro M."/>
            <person name="Sun H."/>
            <person name="Tritt A."/>
            <person name="Yoshinaga Y."/>
            <person name="Zwiers L.-H."/>
            <person name="Turgeon B."/>
            <person name="Goodwin S."/>
            <person name="Spatafora J."/>
            <person name="Crous P."/>
            <person name="Grigoriev I."/>
        </authorList>
    </citation>
    <scope>NUCLEOTIDE SEQUENCE [LARGE SCALE GENOMIC DNA]</scope>
    <source>
        <strain evidence="4">CBS 304.66</strain>
    </source>
</reference>
<evidence type="ECO:0000313" key="3">
    <source>
        <dbReference type="EMBL" id="KAF2269303.1"/>
    </source>
</evidence>
<keyword evidence="4" id="KW-1185">Reference proteome</keyword>
<feature type="region of interest" description="Disordered" evidence="1">
    <location>
        <begin position="104"/>
        <end position="189"/>
    </location>
</feature>
<dbReference type="CDD" id="cd00201">
    <property type="entry name" value="WW"/>
    <property type="match status" value="1"/>
</dbReference>
<sequence length="272" mass="29973">MTSTSYNMAPAKRGELAPGAIDRNKPSSPYSPSSQQGRSSGISQEPSPNGGSGASDQDKGSAPPLPDEDVPLPDEATPEDDGWSYTWDEHYQTYSFYNRFTGVTQWNNPRVPETTTTPYESHISSGAPGTSSPPRSLYGGYNPAIHGSYDPNADYAIEARRREEEEEEAAAAAAATTSLPGSNGQYTGAAQFNRFTGGFQHQSINPEAHNDENKSRRQMNAFFDVDAAANSHDGRSLKAERRAKTITKKELKAYKEKKRAKREFKRRQWLKD</sequence>
<dbReference type="Gene3D" id="2.20.70.10">
    <property type="match status" value="1"/>
</dbReference>
<dbReference type="PROSITE" id="PS50020">
    <property type="entry name" value="WW_DOMAIN_2"/>
    <property type="match status" value="1"/>
</dbReference>
<dbReference type="EMBL" id="ML986582">
    <property type="protein sequence ID" value="KAF2269303.1"/>
    <property type="molecule type" value="Genomic_DNA"/>
</dbReference>
<dbReference type="InterPro" id="IPR001202">
    <property type="entry name" value="WW_dom"/>
</dbReference>
<accession>A0A9P4TPV5</accession>
<dbReference type="InterPro" id="IPR036020">
    <property type="entry name" value="WW_dom_sf"/>
</dbReference>
<feature type="region of interest" description="Disordered" evidence="1">
    <location>
        <begin position="1"/>
        <end position="85"/>
    </location>
</feature>
<evidence type="ECO:0000313" key="4">
    <source>
        <dbReference type="Proteomes" id="UP000800093"/>
    </source>
</evidence>
<dbReference type="Proteomes" id="UP000800093">
    <property type="component" value="Unassembled WGS sequence"/>
</dbReference>
<evidence type="ECO:0000256" key="1">
    <source>
        <dbReference type="SAM" id="MobiDB-lite"/>
    </source>
</evidence>
<feature type="compositionally biased region" description="Polar residues" evidence="1">
    <location>
        <begin position="104"/>
        <end position="134"/>
    </location>
</feature>
<feature type="compositionally biased region" description="Acidic residues" evidence="1">
    <location>
        <begin position="66"/>
        <end position="82"/>
    </location>
</feature>
<protein>
    <recommendedName>
        <fullName evidence="2">WW domain-containing protein</fullName>
    </recommendedName>
</protein>